<evidence type="ECO:0000256" key="1">
    <source>
        <dbReference type="SAM" id="Phobius"/>
    </source>
</evidence>
<accession>A0A1G4E170</accession>
<name>A0A1G4E170_PLAVI</name>
<evidence type="ECO:0000313" key="3">
    <source>
        <dbReference type="Proteomes" id="UP000196402"/>
    </source>
</evidence>
<dbReference type="VEuPathDB" id="PlasmoDB:PVW1_010006200"/>
<gene>
    <name evidence="2" type="ORF">PVT01_000028600</name>
</gene>
<keyword evidence="1" id="KW-1133">Transmembrane helix</keyword>
<sequence length="368" mass="43649">MGNYEEEIKKIPEFVFYNDLYRIQEYDDNCVYNYLSNCPSCNRLYPIYPYICKIVKNFKENEEHFNNNSYEKYCRYFKYWVYYQRTHYLMNPSNNRNSWDNCIPCIFNNLKGTSNSSGKTCKWDNNSYSNTVVGIRRYVDKICSVRDKLGGINKIKSDREMCLVYNKYTYRNMMGILSLISGIRDDNRLNGNDFIIDGKCSLKVTDLFFPDDICPTEKNIQDREPQNCSCEYREPPACEHKECTLPACPNVNVESRACTLDECQTHKESMCPKVEENKEINKDEKLQNNPVIHVGTSVFLSIFGTIFVFFFLYKYTYFGPWLHKKFRKSNVLKKQMDKRNTAELFQGASRFVESNYDDSRHFIGYDRM</sequence>
<dbReference type="EMBL" id="FLYH01000055">
    <property type="protein sequence ID" value="SCA59677.1"/>
    <property type="molecule type" value="Genomic_DNA"/>
</dbReference>
<organism evidence="2 3">
    <name type="scientific">Plasmodium vivax</name>
    <name type="common">malaria parasite P. vivax</name>
    <dbReference type="NCBI Taxonomy" id="5855"/>
    <lineage>
        <taxon>Eukaryota</taxon>
        <taxon>Sar</taxon>
        <taxon>Alveolata</taxon>
        <taxon>Apicomplexa</taxon>
        <taxon>Aconoidasida</taxon>
        <taxon>Haemosporida</taxon>
        <taxon>Plasmodiidae</taxon>
        <taxon>Plasmodium</taxon>
        <taxon>Plasmodium (Plasmodium)</taxon>
    </lineage>
</organism>
<dbReference type="VEuPathDB" id="PlasmoDB:PVPAM_010014900"/>
<proteinExistence type="predicted"/>
<protein>
    <submittedName>
        <fullName evidence="2">VIR protein</fullName>
    </submittedName>
</protein>
<dbReference type="AlphaFoldDB" id="A0A1G4E170"/>
<dbReference type="VEuPathDB" id="PlasmoDB:PVX_119215"/>
<dbReference type="VEuPathDB" id="PlasmoDB:PVP01_0102000"/>
<keyword evidence="1" id="KW-0472">Membrane</keyword>
<evidence type="ECO:0000313" key="2">
    <source>
        <dbReference type="EMBL" id="SCA59677.1"/>
    </source>
</evidence>
<dbReference type="Proteomes" id="UP000196402">
    <property type="component" value="Unassembled WGS sequence"/>
</dbReference>
<keyword evidence="1" id="KW-0812">Transmembrane</keyword>
<reference evidence="2 3" key="1">
    <citation type="submission" date="2016-07" db="EMBL/GenBank/DDBJ databases">
        <authorList>
            <consortium name="Pathogen Informatics"/>
        </authorList>
    </citation>
    <scope>NUCLEOTIDE SEQUENCE [LARGE SCALE GENOMIC DNA]</scope>
</reference>
<feature type="transmembrane region" description="Helical" evidence="1">
    <location>
        <begin position="291"/>
        <end position="313"/>
    </location>
</feature>